<reference evidence="11 12" key="1">
    <citation type="journal article" date="2017" name="ISME J.">
        <title>Energy and carbon metabolisms in a deep terrestrial subsurface fluid microbial community.</title>
        <authorList>
            <person name="Momper L."/>
            <person name="Jungbluth S.P."/>
            <person name="Lee M.D."/>
            <person name="Amend J.P."/>
        </authorList>
    </citation>
    <scope>NUCLEOTIDE SEQUENCE [LARGE SCALE GENOMIC DNA]</scope>
    <source>
        <strain evidence="11">SURF_5</strain>
    </source>
</reference>
<dbReference type="PRINTS" id="PR00421">
    <property type="entry name" value="THIOREDOXIN"/>
</dbReference>
<dbReference type="SUPFAM" id="SSF52833">
    <property type="entry name" value="Thioredoxin-like"/>
    <property type="match status" value="1"/>
</dbReference>
<dbReference type="NCBIfam" id="TIGR01068">
    <property type="entry name" value="thioredoxin"/>
    <property type="match status" value="1"/>
</dbReference>
<feature type="site" description="Contributes to redox potential value" evidence="8">
    <location>
        <position position="36"/>
    </location>
</feature>
<keyword evidence="2" id="KW-0813">Transport</keyword>
<sequence>MASDKIVQVSDADFEEKVLKNNLPVVVDFWAEWCGPCRMVAPTLAELAGEVESKAVIAKMNVDENKKTPGQYNIHAIPTMIFFKKGKEVARLVGVETKNAIKAKIDEMM</sequence>
<evidence type="ECO:0000256" key="6">
    <source>
        <dbReference type="NCBIfam" id="TIGR01068"/>
    </source>
</evidence>
<dbReference type="PROSITE" id="PS51352">
    <property type="entry name" value="THIOREDOXIN_2"/>
    <property type="match status" value="1"/>
</dbReference>
<dbReference type="InterPro" id="IPR017937">
    <property type="entry name" value="Thioredoxin_CS"/>
</dbReference>
<evidence type="ECO:0000256" key="8">
    <source>
        <dbReference type="PIRSR" id="PIRSR000077-1"/>
    </source>
</evidence>
<dbReference type="CDD" id="cd02947">
    <property type="entry name" value="TRX_family"/>
    <property type="match status" value="1"/>
</dbReference>
<protein>
    <recommendedName>
        <fullName evidence="6 7">Thioredoxin</fullName>
    </recommendedName>
</protein>
<keyword evidence="4 9" id="KW-1015">Disulfide bond</keyword>
<dbReference type="InterPro" id="IPR036249">
    <property type="entry name" value="Thioredoxin-like_sf"/>
</dbReference>
<feature type="disulfide bond" description="Redox-active" evidence="9">
    <location>
        <begin position="34"/>
        <end position="37"/>
    </location>
</feature>
<evidence type="ECO:0000259" key="10">
    <source>
        <dbReference type="PROSITE" id="PS51352"/>
    </source>
</evidence>
<dbReference type="EMBL" id="QZKU01000128">
    <property type="protein sequence ID" value="RJP16136.1"/>
    <property type="molecule type" value="Genomic_DNA"/>
</dbReference>
<name>A0A3A4NCS8_ABYX5</name>
<evidence type="ECO:0000256" key="1">
    <source>
        <dbReference type="ARBA" id="ARBA00008987"/>
    </source>
</evidence>
<evidence type="ECO:0000256" key="5">
    <source>
        <dbReference type="ARBA" id="ARBA00023284"/>
    </source>
</evidence>
<dbReference type="GO" id="GO:0045454">
    <property type="term" value="P:cell redox homeostasis"/>
    <property type="evidence" value="ECO:0007669"/>
    <property type="project" value="TreeGrafter"/>
</dbReference>
<evidence type="ECO:0000256" key="7">
    <source>
        <dbReference type="PIRNR" id="PIRNR000077"/>
    </source>
</evidence>
<keyword evidence="5 9" id="KW-0676">Redox-active center</keyword>
<evidence type="ECO:0000256" key="4">
    <source>
        <dbReference type="ARBA" id="ARBA00023157"/>
    </source>
</evidence>
<dbReference type="GO" id="GO:0005829">
    <property type="term" value="C:cytosol"/>
    <property type="evidence" value="ECO:0007669"/>
    <property type="project" value="TreeGrafter"/>
</dbReference>
<feature type="domain" description="Thioredoxin" evidence="10">
    <location>
        <begin position="1"/>
        <end position="109"/>
    </location>
</feature>
<feature type="site" description="Deprotonates C-terminal active site Cys" evidence="8">
    <location>
        <position position="28"/>
    </location>
</feature>
<gene>
    <name evidence="11" type="primary">trxA</name>
    <name evidence="11" type="ORF">C4520_19175</name>
</gene>
<dbReference type="PROSITE" id="PS00194">
    <property type="entry name" value="THIOREDOXIN_1"/>
    <property type="match status" value="1"/>
</dbReference>
<dbReference type="Gene3D" id="3.40.30.10">
    <property type="entry name" value="Glutaredoxin"/>
    <property type="match status" value="1"/>
</dbReference>
<evidence type="ECO:0000256" key="3">
    <source>
        <dbReference type="ARBA" id="ARBA00022982"/>
    </source>
</evidence>
<feature type="active site" description="Nucleophile" evidence="8">
    <location>
        <position position="34"/>
    </location>
</feature>
<feature type="active site" description="Nucleophile" evidence="8">
    <location>
        <position position="37"/>
    </location>
</feature>
<comment type="similarity">
    <text evidence="1 7">Belongs to the thioredoxin family.</text>
</comment>
<dbReference type="InterPro" id="IPR013766">
    <property type="entry name" value="Thioredoxin_domain"/>
</dbReference>
<keyword evidence="3" id="KW-0249">Electron transport</keyword>
<evidence type="ECO:0000313" key="12">
    <source>
        <dbReference type="Proteomes" id="UP000265882"/>
    </source>
</evidence>
<evidence type="ECO:0000313" key="11">
    <source>
        <dbReference type="EMBL" id="RJP16136.1"/>
    </source>
</evidence>
<feature type="site" description="Contributes to redox potential value" evidence="8">
    <location>
        <position position="35"/>
    </location>
</feature>
<proteinExistence type="inferred from homology"/>
<comment type="caution">
    <text evidence="11">The sequence shown here is derived from an EMBL/GenBank/DDBJ whole genome shotgun (WGS) entry which is preliminary data.</text>
</comment>
<dbReference type="Pfam" id="PF00085">
    <property type="entry name" value="Thioredoxin"/>
    <property type="match status" value="1"/>
</dbReference>
<dbReference type="GO" id="GO:0015035">
    <property type="term" value="F:protein-disulfide reductase activity"/>
    <property type="evidence" value="ECO:0007669"/>
    <property type="project" value="UniProtKB-UniRule"/>
</dbReference>
<evidence type="ECO:0000256" key="2">
    <source>
        <dbReference type="ARBA" id="ARBA00022448"/>
    </source>
</evidence>
<evidence type="ECO:0000256" key="9">
    <source>
        <dbReference type="PIRSR" id="PIRSR000077-4"/>
    </source>
</evidence>
<dbReference type="Proteomes" id="UP000265882">
    <property type="component" value="Unassembled WGS sequence"/>
</dbReference>
<dbReference type="PIRSF" id="PIRSF000077">
    <property type="entry name" value="Thioredoxin"/>
    <property type="match status" value="1"/>
</dbReference>
<dbReference type="PANTHER" id="PTHR45663:SF11">
    <property type="entry name" value="GEO12009P1"/>
    <property type="match status" value="1"/>
</dbReference>
<dbReference type="FunFam" id="3.40.30.10:FF:000001">
    <property type="entry name" value="Thioredoxin"/>
    <property type="match status" value="1"/>
</dbReference>
<dbReference type="PANTHER" id="PTHR45663">
    <property type="entry name" value="GEO12009P1"/>
    <property type="match status" value="1"/>
</dbReference>
<accession>A0A3A4NCS8</accession>
<dbReference type="InterPro" id="IPR005746">
    <property type="entry name" value="Thioredoxin"/>
</dbReference>
<dbReference type="AlphaFoldDB" id="A0A3A4NCS8"/>
<organism evidence="11 12">
    <name type="scientific">Abyssobacteria bacterium (strain SURF_5)</name>
    <dbReference type="NCBI Taxonomy" id="2093360"/>
    <lineage>
        <taxon>Bacteria</taxon>
        <taxon>Pseudomonadati</taxon>
        <taxon>Candidatus Hydrogenedentota</taxon>
        <taxon>Candidatus Abyssobacteria</taxon>
    </lineage>
</organism>